<organism evidence="2 3">
    <name type="scientific">Candidatus Staskawiczbacteria bacterium RIFCSPLOWO2_01_FULL_37_25b</name>
    <dbReference type="NCBI Taxonomy" id="1802213"/>
    <lineage>
        <taxon>Bacteria</taxon>
        <taxon>Candidatus Staskawicziibacteriota</taxon>
    </lineage>
</organism>
<accession>A0A1G2I8Z9</accession>
<evidence type="ECO:0000313" key="3">
    <source>
        <dbReference type="Proteomes" id="UP000178826"/>
    </source>
</evidence>
<reference evidence="2 3" key="1">
    <citation type="journal article" date="2016" name="Nat. Commun.">
        <title>Thousands of microbial genomes shed light on interconnected biogeochemical processes in an aquifer system.</title>
        <authorList>
            <person name="Anantharaman K."/>
            <person name="Brown C.T."/>
            <person name="Hug L.A."/>
            <person name="Sharon I."/>
            <person name="Castelle C.J."/>
            <person name="Probst A.J."/>
            <person name="Thomas B.C."/>
            <person name="Singh A."/>
            <person name="Wilkins M.J."/>
            <person name="Karaoz U."/>
            <person name="Brodie E.L."/>
            <person name="Williams K.H."/>
            <person name="Hubbard S.S."/>
            <person name="Banfield J.F."/>
        </authorList>
    </citation>
    <scope>NUCLEOTIDE SEQUENCE [LARGE SCALE GENOMIC DNA]</scope>
</reference>
<comment type="caution">
    <text evidence="2">The sequence shown here is derived from an EMBL/GenBank/DDBJ whole genome shotgun (WGS) entry which is preliminary data.</text>
</comment>
<evidence type="ECO:0000313" key="2">
    <source>
        <dbReference type="EMBL" id="OGZ71292.1"/>
    </source>
</evidence>
<feature type="region of interest" description="Disordered" evidence="1">
    <location>
        <begin position="43"/>
        <end position="67"/>
    </location>
</feature>
<protein>
    <submittedName>
        <fullName evidence="2">Uncharacterized protein</fullName>
    </submittedName>
</protein>
<evidence type="ECO:0000256" key="1">
    <source>
        <dbReference type="SAM" id="MobiDB-lite"/>
    </source>
</evidence>
<dbReference type="EMBL" id="MHOZ01000060">
    <property type="protein sequence ID" value="OGZ71292.1"/>
    <property type="molecule type" value="Genomic_DNA"/>
</dbReference>
<dbReference type="Proteomes" id="UP000178826">
    <property type="component" value="Unassembled WGS sequence"/>
</dbReference>
<feature type="compositionally biased region" description="Basic residues" evidence="1">
    <location>
        <begin position="48"/>
        <end position="67"/>
    </location>
</feature>
<dbReference type="AlphaFoldDB" id="A0A1G2I8Z9"/>
<gene>
    <name evidence="2" type="ORF">A2998_00140</name>
</gene>
<name>A0A1G2I8Z9_9BACT</name>
<sequence>MGEQTKQKINNIISLVKQRKFLMDELAGLDVYKNKIQKVKEKYAGKVRGSKTRRRTTNRGGKTSRRK</sequence>
<proteinExistence type="predicted"/>